<keyword evidence="2" id="KW-1185">Reference proteome</keyword>
<name>A0ABP6SQ64_9ACTN</name>
<dbReference type="EMBL" id="BAAAYN010000001">
    <property type="protein sequence ID" value="GAA3381956.1"/>
    <property type="molecule type" value="Genomic_DNA"/>
</dbReference>
<evidence type="ECO:0000313" key="1">
    <source>
        <dbReference type="EMBL" id="GAA3381956.1"/>
    </source>
</evidence>
<comment type="caution">
    <text evidence="1">The sequence shown here is derived from an EMBL/GenBank/DDBJ whole genome shotgun (WGS) entry which is preliminary data.</text>
</comment>
<gene>
    <name evidence="1" type="ORF">GCM10020369_01930</name>
</gene>
<evidence type="ECO:0008006" key="3">
    <source>
        <dbReference type="Google" id="ProtNLM"/>
    </source>
</evidence>
<proteinExistence type="predicted"/>
<protein>
    <recommendedName>
        <fullName evidence="3">HEAT repeat domain-containing protein</fullName>
    </recommendedName>
</protein>
<accession>A0ABP6SQ64</accession>
<reference evidence="2" key="1">
    <citation type="journal article" date="2019" name="Int. J. Syst. Evol. Microbiol.">
        <title>The Global Catalogue of Microorganisms (GCM) 10K type strain sequencing project: providing services to taxonomists for standard genome sequencing and annotation.</title>
        <authorList>
            <consortium name="The Broad Institute Genomics Platform"/>
            <consortium name="The Broad Institute Genome Sequencing Center for Infectious Disease"/>
            <person name="Wu L."/>
            <person name="Ma J."/>
        </authorList>
    </citation>
    <scope>NUCLEOTIDE SEQUENCE [LARGE SCALE GENOMIC DNA]</scope>
    <source>
        <strain evidence="2">JCM 9458</strain>
    </source>
</reference>
<dbReference type="RefSeq" id="WP_345725975.1">
    <property type="nucleotide sequence ID" value="NZ_BAAAYN010000001.1"/>
</dbReference>
<organism evidence="1 2">
    <name type="scientific">Cryptosporangium minutisporangium</name>
    <dbReference type="NCBI Taxonomy" id="113569"/>
    <lineage>
        <taxon>Bacteria</taxon>
        <taxon>Bacillati</taxon>
        <taxon>Actinomycetota</taxon>
        <taxon>Actinomycetes</taxon>
        <taxon>Cryptosporangiales</taxon>
        <taxon>Cryptosporangiaceae</taxon>
        <taxon>Cryptosporangium</taxon>
    </lineage>
</organism>
<evidence type="ECO:0000313" key="2">
    <source>
        <dbReference type="Proteomes" id="UP001501676"/>
    </source>
</evidence>
<sequence>MTGSDAGLYWRYRAEQAGGAGDRAWRLKDRDDPSPASVAYFRILGEVMMDPVASTELVIRIVEAAPAGDDARVHLCAGVVEDWVDGIPSDEAVALIRRAAARSPVFGRLLAEGIEARAIWTDRGDLVRRALGQG</sequence>
<dbReference type="Proteomes" id="UP001501676">
    <property type="component" value="Unassembled WGS sequence"/>
</dbReference>